<dbReference type="GO" id="GO:0160040">
    <property type="term" value="P:mitocytosis"/>
    <property type="evidence" value="ECO:0007669"/>
    <property type="project" value="Ensembl"/>
</dbReference>
<reference evidence="2" key="2">
    <citation type="submission" date="2025-09" db="UniProtKB">
        <authorList>
            <consortium name="Ensembl"/>
        </authorList>
    </citation>
    <scope>IDENTIFICATION</scope>
</reference>
<gene>
    <name evidence="2" type="primary">EPCIP</name>
</gene>
<dbReference type="GO" id="GO:0070062">
    <property type="term" value="C:extracellular exosome"/>
    <property type="evidence" value="ECO:0007669"/>
    <property type="project" value="Ensembl"/>
</dbReference>
<proteinExistence type="predicted"/>
<dbReference type="InterPro" id="IPR029250">
    <property type="entry name" value="ECPIP"/>
</dbReference>
<protein>
    <submittedName>
        <fullName evidence="2">Exosomal polycystin 1 interacting protein</fullName>
    </submittedName>
</protein>
<keyword evidence="3" id="KW-1185">Reference proteome</keyword>
<feature type="compositionally biased region" description="Polar residues" evidence="1">
    <location>
        <begin position="1"/>
        <end position="24"/>
    </location>
</feature>
<dbReference type="GO" id="GO:0042802">
    <property type="term" value="F:identical protein binding"/>
    <property type="evidence" value="ECO:0007669"/>
    <property type="project" value="Ensembl"/>
</dbReference>
<reference evidence="2" key="1">
    <citation type="submission" date="2025-08" db="UniProtKB">
        <authorList>
            <consortium name="Ensembl"/>
        </authorList>
    </citation>
    <scope>IDENTIFICATION</scope>
</reference>
<dbReference type="GeneTree" id="ENSGT00390000016499"/>
<dbReference type="Ensembl" id="ENSPTIT00000028556.1">
    <property type="protein sequence ID" value="ENSPTIP00000024088.1"/>
    <property type="gene ID" value="ENSPTIG00000020300.1"/>
</dbReference>
<feature type="region of interest" description="Disordered" evidence="1">
    <location>
        <begin position="1"/>
        <end position="41"/>
    </location>
</feature>
<evidence type="ECO:0000313" key="2">
    <source>
        <dbReference type="Ensembl" id="ENSPTIP00000024088.1"/>
    </source>
</evidence>
<sequence length="251" mass="27947">CRLNQLSSQASRWNSQITQRSGYTQRREPSTEPGAGNNNKEEEGTALGILVLGCFTGGQRNSTLIFTKENTIRNCTCSADVRDCDYTLANLMCSCHTVLPSAIEQTSYDDRLTVWFTDASALGLLLNFTLVRDLKLSLCSPNTLPAEYLAICGLERLRVNTEARRPLPEQSLLIHDGRESEPGEKPARLPGGRHTCMCISFLDVALFNGNSSLKAYSIENVANTTNHFPHFSYFETFPILSNQSYVVTFIY</sequence>
<name>A0A8C9KM71_PANTA</name>
<dbReference type="AlphaFoldDB" id="A0A8C9KM71"/>
<dbReference type="Pfam" id="PF15137">
    <property type="entry name" value="ECPIP"/>
    <property type="match status" value="1"/>
</dbReference>
<dbReference type="GO" id="GO:0140494">
    <property type="term" value="C:migrasome"/>
    <property type="evidence" value="ECO:0007669"/>
    <property type="project" value="Ensembl"/>
</dbReference>
<evidence type="ECO:0000313" key="3">
    <source>
        <dbReference type="Proteomes" id="UP000675900"/>
    </source>
</evidence>
<dbReference type="PANTHER" id="PTHR35658:SF1">
    <property type="entry name" value="CHROMOSOME 21 OPEN READING FRAME 62"/>
    <property type="match status" value="1"/>
</dbReference>
<evidence type="ECO:0000256" key="1">
    <source>
        <dbReference type="SAM" id="MobiDB-lite"/>
    </source>
</evidence>
<dbReference type="PANTHER" id="PTHR35658">
    <property type="entry name" value="RCG58666, ISOFORM CRA_A"/>
    <property type="match status" value="1"/>
</dbReference>
<dbReference type="Proteomes" id="UP000675900">
    <property type="component" value="Unassembled WGS sequence"/>
</dbReference>
<accession>A0A8C9KM71</accession>
<organism evidence="2 3">
    <name type="scientific">Panthera tigris altaica</name>
    <name type="common">Siberian tiger</name>
    <dbReference type="NCBI Taxonomy" id="74533"/>
    <lineage>
        <taxon>Eukaryota</taxon>
        <taxon>Metazoa</taxon>
        <taxon>Chordata</taxon>
        <taxon>Craniata</taxon>
        <taxon>Vertebrata</taxon>
        <taxon>Euteleostomi</taxon>
        <taxon>Mammalia</taxon>
        <taxon>Eutheria</taxon>
        <taxon>Laurasiatheria</taxon>
        <taxon>Carnivora</taxon>
        <taxon>Feliformia</taxon>
        <taxon>Felidae</taxon>
        <taxon>Pantherinae</taxon>
        <taxon>Panthera</taxon>
    </lineage>
</organism>